<dbReference type="InterPro" id="IPR020806">
    <property type="entry name" value="PKS_PP-bd"/>
</dbReference>
<accession>A0A193PKU3</accession>
<evidence type="ECO:0000259" key="4">
    <source>
        <dbReference type="PROSITE" id="PS50075"/>
    </source>
</evidence>
<dbReference type="GO" id="GO:0017000">
    <property type="term" value="P:antibiotic biosynthetic process"/>
    <property type="evidence" value="ECO:0007669"/>
    <property type="project" value="UniProtKB-ARBA"/>
</dbReference>
<feature type="domain" description="Carrier" evidence="4">
    <location>
        <begin position="40"/>
        <end position="118"/>
    </location>
</feature>
<evidence type="ECO:0000313" key="5">
    <source>
        <dbReference type="EMBL" id="BAV17001.1"/>
    </source>
</evidence>
<dbReference type="SUPFAM" id="SSF47336">
    <property type="entry name" value="ACP-like"/>
    <property type="match status" value="1"/>
</dbReference>
<dbReference type="InterPro" id="IPR036736">
    <property type="entry name" value="ACP-like_sf"/>
</dbReference>
<evidence type="ECO:0000256" key="3">
    <source>
        <dbReference type="SAM" id="MobiDB-lite"/>
    </source>
</evidence>
<dbReference type="InterPro" id="IPR009081">
    <property type="entry name" value="PP-bd_ACP"/>
</dbReference>
<evidence type="ECO:0000256" key="2">
    <source>
        <dbReference type="ARBA" id="ARBA00022553"/>
    </source>
</evidence>
<reference evidence="5" key="1">
    <citation type="journal article" date="2016" name="Biosci. Biotechnol. Biochem.">
        <title>Cloning and identification of saprolmycin biosynthetic gene cluster from Streptomyces sp. TK08046.</title>
        <authorList>
            <person name="Kawasaki T."/>
            <person name="Moriyama A."/>
            <person name="Nakagawa K."/>
            <person name="Imamura N."/>
        </authorList>
    </citation>
    <scope>NUCLEOTIDE SEQUENCE</scope>
    <source>
        <strain evidence="5">TK08046</strain>
    </source>
</reference>
<dbReference type="Pfam" id="PF00550">
    <property type="entry name" value="PP-binding"/>
    <property type="match status" value="1"/>
</dbReference>
<dbReference type="Gene3D" id="1.10.1200.10">
    <property type="entry name" value="ACP-like"/>
    <property type="match status" value="1"/>
</dbReference>
<dbReference type="PROSITE" id="PS50075">
    <property type="entry name" value="CARRIER"/>
    <property type="match status" value="1"/>
</dbReference>
<keyword evidence="1" id="KW-0596">Phosphopantetheine</keyword>
<keyword evidence="2" id="KW-0597">Phosphoprotein</keyword>
<dbReference type="AlphaFoldDB" id="A0A193PKU3"/>
<gene>
    <name evidence="5" type="primary">sprF</name>
</gene>
<dbReference type="GO" id="GO:0031177">
    <property type="term" value="F:phosphopantetheine binding"/>
    <property type="evidence" value="ECO:0007669"/>
    <property type="project" value="InterPro"/>
</dbReference>
<organism evidence="5">
    <name type="scientific">Streptomyces sp. TK08046</name>
    <dbReference type="NCBI Taxonomy" id="1112731"/>
    <lineage>
        <taxon>Bacteria</taxon>
        <taxon>Bacillati</taxon>
        <taxon>Actinomycetota</taxon>
        <taxon>Actinomycetes</taxon>
        <taxon>Kitasatosporales</taxon>
        <taxon>Streptomycetaceae</taxon>
        <taxon>Streptomyces</taxon>
    </lineage>
</organism>
<dbReference type="SMART" id="SM00823">
    <property type="entry name" value="PKS_PP"/>
    <property type="match status" value="1"/>
</dbReference>
<evidence type="ECO:0000256" key="1">
    <source>
        <dbReference type="ARBA" id="ARBA00022450"/>
    </source>
</evidence>
<feature type="region of interest" description="Disordered" evidence="3">
    <location>
        <begin position="1"/>
        <end position="20"/>
    </location>
</feature>
<dbReference type="EMBL" id="LC131463">
    <property type="protein sequence ID" value="BAV17001.1"/>
    <property type="molecule type" value="Genomic_DNA"/>
</dbReference>
<name>A0A193PKU3_9ACTN</name>
<protein>
    <submittedName>
        <fullName evidence="5">Putative acyl carrier protein</fullName>
    </submittedName>
</protein>
<sequence length="124" mass="13051">MIRGSVPPASDIGHDGCGGPAVTVFPTTATKGQPPMPAHEFTLDDLKRILREGAGADEGIDLDGDIADTDFESLGYESLAMLETGSRIEREFGVTLDDDTLTDARTPRALLDAVNALLVPARIG</sequence>
<dbReference type="PROSITE" id="PS00012">
    <property type="entry name" value="PHOSPHOPANTETHEINE"/>
    <property type="match status" value="1"/>
</dbReference>
<dbReference type="InterPro" id="IPR006162">
    <property type="entry name" value="Ppantetheine_attach_site"/>
</dbReference>
<proteinExistence type="predicted"/>